<evidence type="ECO:0008006" key="3">
    <source>
        <dbReference type="Google" id="ProtNLM"/>
    </source>
</evidence>
<dbReference type="AlphaFoldDB" id="A0A520XF19"/>
<dbReference type="Proteomes" id="UP000322454">
    <property type="component" value="Unassembled WGS sequence"/>
</dbReference>
<organism evidence="1 2">
    <name type="scientific">Candidatus Acidulodesulfobacterium acidiphilum</name>
    <dbReference type="NCBI Taxonomy" id="2597224"/>
    <lineage>
        <taxon>Bacteria</taxon>
        <taxon>Deltaproteobacteria</taxon>
        <taxon>Candidatus Acidulodesulfobacterales</taxon>
        <taxon>Candidatus Acidulodesulfobacterium</taxon>
    </lineage>
</organism>
<proteinExistence type="predicted"/>
<name>A0A520XF19_9DELT</name>
<protein>
    <recommendedName>
        <fullName evidence="3">DUF2007 domain-containing protein</fullName>
    </recommendedName>
</protein>
<evidence type="ECO:0000313" key="1">
    <source>
        <dbReference type="EMBL" id="RZV39789.1"/>
    </source>
</evidence>
<sequence>MAEILKSGTVYNAPIRVDYVNGDFDKAEEALKKENVHIVGRNVASVTPYHATIFVSLEEEEKALKAIKKAGIKTYPIEPYF</sequence>
<evidence type="ECO:0000313" key="2">
    <source>
        <dbReference type="Proteomes" id="UP000322454"/>
    </source>
</evidence>
<dbReference type="EMBL" id="SHMQ01000006">
    <property type="protein sequence ID" value="RZV39789.1"/>
    <property type="molecule type" value="Genomic_DNA"/>
</dbReference>
<comment type="caution">
    <text evidence="1">The sequence shown here is derived from an EMBL/GenBank/DDBJ whole genome shotgun (WGS) entry which is preliminary data.</text>
</comment>
<reference evidence="1 2" key="1">
    <citation type="submission" date="2019-01" db="EMBL/GenBank/DDBJ databases">
        <title>Insights into ecological role of a new deltaproteobacterial order Candidatus Sinidesulfobacterales (Sva0485) by metagenomics and metatranscriptomics.</title>
        <authorList>
            <person name="Tan S."/>
            <person name="Liu J."/>
            <person name="Fang Y."/>
            <person name="Hedlund B."/>
            <person name="Lian Z.-H."/>
            <person name="Huang L.-Y."/>
            <person name="Li J.-T."/>
            <person name="Huang L.-N."/>
            <person name="Li W.-J."/>
            <person name="Jiang H.-C."/>
            <person name="Dong H.-L."/>
            <person name="Shu W.-S."/>
        </authorList>
    </citation>
    <scope>NUCLEOTIDE SEQUENCE [LARGE SCALE GENOMIC DNA]</scope>
    <source>
        <strain evidence="1">AP4</strain>
    </source>
</reference>
<gene>
    <name evidence="1" type="ORF">EVJ48_03640</name>
</gene>
<accession>A0A520XF19</accession>